<organism evidence="1">
    <name type="scientific">marine sediment metagenome</name>
    <dbReference type="NCBI Taxonomy" id="412755"/>
    <lineage>
        <taxon>unclassified sequences</taxon>
        <taxon>metagenomes</taxon>
        <taxon>ecological metagenomes</taxon>
    </lineage>
</organism>
<dbReference type="EMBL" id="LAZR01008029">
    <property type="protein sequence ID" value="KKM81370.1"/>
    <property type="molecule type" value="Genomic_DNA"/>
</dbReference>
<proteinExistence type="predicted"/>
<protein>
    <submittedName>
        <fullName evidence="1">Uncharacterized protein</fullName>
    </submittedName>
</protein>
<comment type="caution">
    <text evidence="1">The sequence shown here is derived from an EMBL/GenBank/DDBJ whole genome shotgun (WGS) entry which is preliminary data.</text>
</comment>
<accession>A0A0F9MXM4</accession>
<sequence>MARKVSDPLALAVRAALSKILKRKAPYSSARISARTVHRTSWGVHPKGLDFKRYPTDDQITLRELKIINKFVANVREKLARAIAPLGYDMSKVTVGWHFGTGLYLNVRVVLKND</sequence>
<dbReference type="AlphaFoldDB" id="A0A0F9MXM4"/>
<name>A0A0F9MXM4_9ZZZZ</name>
<evidence type="ECO:0000313" key="1">
    <source>
        <dbReference type="EMBL" id="KKM81370.1"/>
    </source>
</evidence>
<reference evidence="1" key="1">
    <citation type="journal article" date="2015" name="Nature">
        <title>Complex archaea that bridge the gap between prokaryotes and eukaryotes.</title>
        <authorList>
            <person name="Spang A."/>
            <person name="Saw J.H."/>
            <person name="Jorgensen S.L."/>
            <person name="Zaremba-Niedzwiedzka K."/>
            <person name="Martijn J."/>
            <person name="Lind A.E."/>
            <person name="van Eijk R."/>
            <person name="Schleper C."/>
            <person name="Guy L."/>
            <person name="Ettema T.J."/>
        </authorList>
    </citation>
    <scope>NUCLEOTIDE SEQUENCE</scope>
</reference>
<gene>
    <name evidence="1" type="ORF">LCGC14_1330510</name>
</gene>